<dbReference type="KEGG" id="dmm:dnm_015300"/>
<dbReference type="EMBL" id="CP061800">
    <property type="protein sequence ID" value="QTA85519.1"/>
    <property type="molecule type" value="Genomic_DNA"/>
</dbReference>
<protein>
    <submittedName>
        <fullName evidence="1">Uncharacterized protein</fullName>
    </submittedName>
</protein>
<name>A0A975BGW9_9BACT</name>
<evidence type="ECO:0000313" key="2">
    <source>
        <dbReference type="Proteomes" id="UP000663722"/>
    </source>
</evidence>
<dbReference type="AlphaFoldDB" id="A0A975BGW9"/>
<evidence type="ECO:0000313" key="1">
    <source>
        <dbReference type="EMBL" id="QTA85519.1"/>
    </source>
</evidence>
<reference evidence="1" key="1">
    <citation type="journal article" date="2021" name="Microb. Physiol.">
        <title>Proteogenomic Insights into the Physiology of Marine, Sulfate-Reducing, Filamentous Desulfonema limicola and Desulfonema magnum.</title>
        <authorList>
            <person name="Schnaars V."/>
            <person name="Wohlbrand L."/>
            <person name="Scheve S."/>
            <person name="Hinrichs C."/>
            <person name="Reinhardt R."/>
            <person name="Rabus R."/>
        </authorList>
    </citation>
    <scope>NUCLEOTIDE SEQUENCE</scope>
    <source>
        <strain evidence="1">4be13</strain>
    </source>
</reference>
<organism evidence="1 2">
    <name type="scientific">Desulfonema magnum</name>
    <dbReference type="NCBI Taxonomy" id="45655"/>
    <lineage>
        <taxon>Bacteria</taxon>
        <taxon>Pseudomonadati</taxon>
        <taxon>Thermodesulfobacteriota</taxon>
        <taxon>Desulfobacteria</taxon>
        <taxon>Desulfobacterales</taxon>
        <taxon>Desulfococcaceae</taxon>
        <taxon>Desulfonema</taxon>
    </lineage>
</organism>
<gene>
    <name evidence="1" type="ORF">dnm_015300</name>
</gene>
<keyword evidence="2" id="KW-1185">Reference proteome</keyword>
<accession>A0A975BGW9</accession>
<dbReference type="Proteomes" id="UP000663722">
    <property type="component" value="Chromosome"/>
</dbReference>
<proteinExistence type="predicted"/>
<sequence length="39" mass="4260">MVIPGGNFVKIEGITGVSHLLHRERISDFAASDHAVTRK</sequence>